<dbReference type="RefSeq" id="WP_074653803.1">
    <property type="nucleotide sequence ID" value="NZ_FNSD01000001.1"/>
</dbReference>
<proteinExistence type="predicted"/>
<name>A0A1H4MWH9_9BACT</name>
<evidence type="ECO:0000313" key="2">
    <source>
        <dbReference type="Proteomes" id="UP000182409"/>
    </source>
</evidence>
<sequence>MQYLNAAEYMRFGLGEETGDDLMIAASAMIDAFCRRPTLAVTQYVERLRISSRRQEIQLSNRPLAPATEGAPSLVAVRVRLGRHGSENPLMREALTFAPQGTWIAMDVSTLDVSPAGSIAFATHLLGVPFDEAEVTYTAGFAEIPVPVKVACAQIVRNAQAMPALNVKRQALDSMAMEYFRGALLDDEVKRLLAPYVAERMG</sequence>
<organism evidence="1 2">
    <name type="scientific">Terriglobus roseus</name>
    <dbReference type="NCBI Taxonomy" id="392734"/>
    <lineage>
        <taxon>Bacteria</taxon>
        <taxon>Pseudomonadati</taxon>
        <taxon>Acidobacteriota</taxon>
        <taxon>Terriglobia</taxon>
        <taxon>Terriglobales</taxon>
        <taxon>Acidobacteriaceae</taxon>
        <taxon>Terriglobus</taxon>
    </lineage>
</organism>
<reference evidence="1 2" key="1">
    <citation type="submission" date="2016-10" db="EMBL/GenBank/DDBJ databases">
        <authorList>
            <person name="de Groot N.N."/>
        </authorList>
    </citation>
    <scope>NUCLEOTIDE SEQUENCE [LARGE SCALE GENOMIC DNA]</scope>
    <source>
        <strain evidence="1 2">AB35.6</strain>
    </source>
</reference>
<gene>
    <name evidence="1" type="ORF">SAMN05443244_2064</name>
</gene>
<dbReference type="AlphaFoldDB" id="A0A1H4MWH9"/>
<accession>A0A1H4MWH9</accession>
<protein>
    <submittedName>
        <fullName evidence="1">Uncharacterized protein</fullName>
    </submittedName>
</protein>
<dbReference type="OrthoDB" id="117729at2"/>
<evidence type="ECO:0000313" key="1">
    <source>
        <dbReference type="EMBL" id="SEB87431.1"/>
    </source>
</evidence>
<dbReference type="EMBL" id="FNSD01000001">
    <property type="protein sequence ID" value="SEB87431.1"/>
    <property type="molecule type" value="Genomic_DNA"/>
</dbReference>
<dbReference type="Proteomes" id="UP000182409">
    <property type="component" value="Unassembled WGS sequence"/>
</dbReference>